<feature type="transmembrane region" description="Helical" evidence="5">
    <location>
        <begin position="20"/>
        <end position="38"/>
    </location>
</feature>
<evidence type="ECO:0000313" key="10">
    <source>
        <dbReference type="Proteomes" id="UP000071979"/>
    </source>
</evidence>
<feature type="transmembrane region" description="Helical" evidence="5">
    <location>
        <begin position="139"/>
        <end position="164"/>
    </location>
</feature>
<feature type="domain" description="O-antigen ligase-related" evidence="6">
    <location>
        <begin position="218"/>
        <end position="358"/>
    </location>
</feature>
<dbReference type="PANTHER" id="PTHR37422:SF13">
    <property type="entry name" value="LIPOPOLYSACCHARIDE BIOSYNTHESIS PROTEIN PA4999-RELATED"/>
    <property type="match status" value="1"/>
</dbReference>
<feature type="transmembrane region" description="Helical" evidence="5">
    <location>
        <begin position="184"/>
        <end position="205"/>
    </location>
</feature>
<evidence type="ECO:0008006" key="11">
    <source>
        <dbReference type="Google" id="ProtNLM"/>
    </source>
</evidence>
<feature type="transmembrane region" description="Helical" evidence="5">
    <location>
        <begin position="81"/>
        <end position="99"/>
    </location>
</feature>
<dbReference type="Proteomes" id="UP000071979">
    <property type="component" value="Unassembled WGS sequence"/>
</dbReference>
<feature type="transmembrane region" description="Helical" evidence="5">
    <location>
        <begin position="441"/>
        <end position="462"/>
    </location>
</feature>
<accession>A0A8E1S1I3</accession>
<evidence type="ECO:0000259" key="8">
    <source>
        <dbReference type="Pfam" id="PF15864"/>
    </source>
</evidence>
<evidence type="ECO:0000256" key="4">
    <source>
        <dbReference type="ARBA" id="ARBA00023136"/>
    </source>
</evidence>
<feature type="transmembrane region" description="Helical" evidence="5">
    <location>
        <begin position="212"/>
        <end position="228"/>
    </location>
</feature>
<feature type="transmembrane region" description="Helical" evidence="5">
    <location>
        <begin position="344"/>
        <end position="367"/>
    </location>
</feature>
<organism evidence="9 10">
    <name type="scientific">Pantoea dispersa</name>
    <dbReference type="NCBI Taxonomy" id="59814"/>
    <lineage>
        <taxon>Bacteria</taxon>
        <taxon>Pseudomonadati</taxon>
        <taxon>Pseudomonadota</taxon>
        <taxon>Gammaproteobacteria</taxon>
        <taxon>Enterobacterales</taxon>
        <taxon>Erwiniaceae</taxon>
        <taxon>Pantoea</taxon>
    </lineage>
</organism>
<evidence type="ECO:0000313" key="9">
    <source>
        <dbReference type="EMBL" id="KTS69156.1"/>
    </source>
</evidence>
<reference evidence="9 10" key="1">
    <citation type="journal article" date="2016" name="Front. Microbiol.">
        <title>Genomic Resource of Rice Seed Associated Bacteria.</title>
        <authorList>
            <person name="Midha S."/>
            <person name="Bansal K."/>
            <person name="Sharma S."/>
            <person name="Kumar N."/>
            <person name="Patil P.P."/>
            <person name="Chaudhry V."/>
            <person name="Patil P.B."/>
        </authorList>
    </citation>
    <scope>NUCLEOTIDE SEQUENCE [LARGE SCALE GENOMIC DNA]</scope>
    <source>
        <strain evidence="9 10">SA3</strain>
    </source>
</reference>
<dbReference type="Pfam" id="PF04932">
    <property type="entry name" value="Wzy_C"/>
    <property type="match status" value="1"/>
</dbReference>
<dbReference type="GO" id="GO:0016020">
    <property type="term" value="C:membrane"/>
    <property type="evidence" value="ECO:0007669"/>
    <property type="project" value="UniProtKB-SubCell"/>
</dbReference>
<evidence type="ECO:0000256" key="3">
    <source>
        <dbReference type="ARBA" id="ARBA00022989"/>
    </source>
</evidence>
<dbReference type="InterPro" id="IPR021797">
    <property type="entry name" value="Wzy_C_2"/>
</dbReference>
<evidence type="ECO:0000256" key="1">
    <source>
        <dbReference type="ARBA" id="ARBA00004141"/>
    </source>
</evidence>
<dbReference type="PANTHER" id="PTHR37422">
    <property type="entry name" value="TEICHURONIC ACID BIOSYNTHESIS PROTEIN TUAE"/>
    <property type="match status" value="1"/>
</dbReference>
<comment type="subcellular location">
    <subcellularLocation>
        <location evidence="1">Membrane</location>
        <topology evidence="1">Multi-pass membrane protein</topology>
    </subcellularLocation>
</comment>
<name>A0A8E1S1I3_9GAMM</name>
<keyword evidence="4 5" id="KW-0472">Membrane</keyword>
<dbReference type="InterPro" id="IPR051533">
    <property type="entry name" value="WaaL-like"/>
</dbReference>
<feature type="transmembrane region" description="Helical" evidence="5">
    <location>
        <begin position="234"/>
        <end position="249"/>
    </location>
</feature>
<dbReference type="InterPro" id="IPR031726">
    <property type="entry name" value="PglL_A"/>
</dbReference>
<protein>
    <recommendedName>
        <fullName evidence="11">O-antigen polymerase</fullName>
    </recommendedName>
</protein>
<dbReference type="EMBL" id="LDSE01000006">
    <property type="protein sequence ID" value="KTS69156.1"/>
    <property type="molecule type" value="Genomic_DNA"/>
</dbReference>
<dbReference type="PROSITE" id="PS51257">
    <property type="entry name" value="PROKAR_LIPOPROTEIN"/>
    <property type="match status" value="1"/>
</dbReference>
<comment type="caution">
    <text evidence="9">The sequence shown here is derived from an EMBL/GenBank/DDBJ whole genome shotgun (WGS) entry which is preliminary data.</text>
</comment>
<feature type="transmembrane region" description="Helical" evidence="5">
    <location>
        <begin position="256"/>
        <end position="274"/>
    </location>
</feature>
<dbReference type="Pfam" id="PF15864">
    <property type="entry name" value="PglL_A"/>
    <property type="match status" value="1"/>
</dbReference>
<feature type="transmembrane region" description="Helical" evidence="5">
    <location>
        <begin position="105"/>
        <end position="127"/>
    </location>
</feature>
<feature type="transmembrane region" description="Helical" evidence="5">
    <location>
        <begin position="50"/>
        <end position="69"/>
    </location>
</feature>
<feature type="domain" description="Protein glycosylation ligase" evidence="8">
    <location>
        <begin position="179"/>
        <end position="203"/>
    </location>
</feature>
<evidence type="ECO:0000256" key="5">
    <source>
        <dbReference type="SAM" id="Phobius"/>
    </source>
</evidence>
<keyword evidence="2 5" id="KW-0812">Transmembrane</keyword>
<evidence type="ECO:0000256" key="2">
    <source>
        <dbReference type="ARBA" id="ARBA00022692"/>
    </source>
</evidence>
<evidence type="ECO:0000259" key="6">
    <source>
        <dbReference type="Pfam" id="PF04932"/>
    </source>
</evidence>
<proteinExistence type="predicted"/>
<dbReference type="Pfam" id="PF11846">
    <property type="entry name" value="Wzy_C_2"/>
    <property type="match status" value="1"/>
</dbReference>
<feature type="domain" description="Virulence factor membrane-bound polymerase C-terminal" evidence="7">
    <location>
        <begin position="380"/>
        <end position="564"/>
    </location>
</feature>
<dbReference type="InterPro" id="IPR007016">
    <property type="entry name" value="O-antigen_ligase-rel_domated"/>
</dbReference>
<feature type="transmembrane region" description="Helical" evidence="5">
    <location>
        <begin position="379"/>
        <end position="399"/>
    </location>
</feature>
<gene>
    <name evidence="9" type="ORF">SA3R_03095</name>
</gene>
<sequence>MQQFLQRRRRGQCGEKVASFPFASLACLICFLPTLIYLPNSGGNGFDLPLNLLTAGCLALLAATLLLKNWRQPRDLIDDNVMTHALLLMLFCFALAVILQENDNGLLTGVIRLLGLSAILILWLLLGLMPQLWQQRQRIIAGIVLLSTLQALLAIAQTCFPAQLQTLMEFRYHAGQIRPYGIFQQFNLLASFLSTGLAATVWLCLQSDIRHRLLLLPAVLINSLALLLTQSRTGAFGFALALLVMLLVCDRRQRAVIIRIVMVMALAVLCALLLRNELAPGMREFAASDLARQQLLEYTLRMIMEKPFSGWGFGQFEYHFSRIRMVDAIHLKDFNATHPHNEWLYSWVEGGVLPMVGFTAVLLAWLTPLWRWRSQPQRLMLWSLTLPVMLHTMVEFPLYQSLPHLWLLMLLTHLALRQPEDRSMIEPATPGLPSRMLRLNMAGGAIALMLFFFSGLQTNALLTQAERGQFLSYPSRDQLWNPWIQGERYEFGEMVHCLMRYNQTRDERLLARFVQQSSLWLERHNDLNVFRNAVMIEWHLRHYQRSRRLLRQALTLYPADESLLQLKAKMMTEWSSAAYAVTDETGNF</sequence>
<keyword evidence="3 5" id="KW-1133">Transmembrane helix</keyword>
<dbReference type="AlphaFoldDB" id="A0A8E1S1I3"/>
<evidence type="ECO:0000259" key="7">
    <source>
        <dbReference type="Pfam" id="PF11846"/>
    </source>
</evidence>